<reference evidence="1 2" key="1">
    <citation type="submission" date="2018-12" db="EMBL/GenBank/DDBJ databases">
        <authorList>
            <person name="Feng G."/>
            <person name="Zhu H."/>
        </authorList>
    </citation>
    <scope>NUCLEOTIDE SEQUENCE [LARGE SCALE GENOMIC DNA]</scope>
    <source>
        <strain evidence="1 2">KCTC 12533</strain>
    </source>
</reference>
<accession>A0A3R9P0J6</accession>
<proteinExistence type="predicted"/>
<keyword evidence="2" id="KW-1185">Reference proteome</keyword>
<organism evidence="1 2">
    <name type="scientific">Hymenobacter rigui</name>
    <dbReference type="NCBI Taxonomy" id="334424"/>
    <lineage>
        <taxon>Bacteria</taxon>
        <taxon>Pseudomonadati</taxon>
        <taxon>Bacteroidota</taxon>
        <taxon>Cytophagia</taxon>
        <taxon>Cytophagales</taxon>
        <taxon>Hymenobacteraceae</taxon>
        <taxon>Hymenobacter</taxon>
    </lineage>
</organism>
<evidence type="ECO:0000313" key="2">
    <source>
        <dbReference type="Proteomes" id="UP000273500"/>
    </source>
</evidence>
<dbReference type="Proteomes" id="UP000273500">
    <property type="component" value="Unassembled WGS sequence"/>
</dbReference>
<evidence type="ECO:0000313" key="1">
    <source>
        <dbReference type="EMBL" id="RSK47580.1"/>
    </source>
</evidence>
<dbReference type="Pfam" id="PF22541">
    <property type="entry name" value="DUF7005"/>
    <property type="match status" value="1"/>
</dbReference>
<comment type="caution">
    <text evidence="1">The sequence shown here is derived from an EMBL/GenBank/DDBJ whole genome shotgun (WGS) entry which is preliminary data.</text>
</comment>
<dbReference type="AlphaFoldDB" id="A0A3R9P0J6"/>
<dbReference type="EMBL" id="RWIT01000008">
    <property type="protein sequence ID" value="RSK47580.1"/>
    <property type="molecule type" value="Genomic_DNA"/>
</dbReference>
<protein>
    <submittedName>
        <fullName evidence="1">Uncharacterized protein</fullName>
    </submittedName>
</protein>
<name>A0A3R9P0J6_9BACT</name>
<dbReference type="InterPro" id="IPR054274">
    <property type="entry name" value="DUF7005"/>
</dbReference>
<gene>
    <name evidence="1" type="ORF">EI291_15090</name>
</gene>
<sequence length="376" mass="42216">MMAHSSAMVSIYAMDSITDKMSAYFLNRFCENPGKKMATVDDAYVRSWEGYAATYSEEEAFQLLKTCYPQLNFPIQEGINKTQDYIDVVLKGKSFPGSGVNTRLLTKPEDVRFTLHESIAGKVPVLTVADDEDFVKIVQCLLYKNNPTPVPHSMGALLLNGINNWDRIKALKTKWQQNHPSASWSQEFSQNILPNPGLYKDKLIILSAKPYSAISADFLGLTEADWMSQSLTLRLEHECTHLYTLRRYGCASNNLHDELVADYIGISNTIGFYSKEWMLAFMGLEGYPAYRQGGRLENYVNHANLPLEDFRQLLPVIKCAIENIARFDAEAGKIHSAADQVARMDTLCTTDLLDIASPMGSGLLSKKYKDLYGKAV</sequence>
<dbReference type="RefSeq" id="WP_125421615.1">
    <property type="nucleotide sequence ID" value="NZ_RWIT01000008.1"/>
</dbReference>
<dbReference type="OrthoDB" id="2023498at2"/>